<feature type="region of interest" description="Disordered" evidence="1">
    <location>
        <begin position="328"/>
        <end position="405"/>
    </location>
</feature>
<feature type="compositionally biased region" description="Polar residues" evidence="1">
    <location>
        <begin position="329"/>
        <end position="339"/>
    </location>
</feature>
<keyword evidence="4" id="KW-1185">Reference proteome</keyword>
<feature type="compositionally biased region" description="Low complexity" evidence="1">
    <location>
        <begin position="340"/>
        <end position="357"/>
    </location>
</feature>
<dbReference type="OrthoDB" id="581815at2"/>
<dbReference type="AlphaFoldDB" id="A0A1G9VXL8"/>
<evidence type="ECO:0000313" key="3">
    <source>
        <dbReference type="EMBL" id="SDM76691.1"/>
    </source>
</evidence>
<protein>
    <submittedName>
        <fullName evidence="3">Uncharacterized protein</fullName>
    </submittedName>
</protein>
<organism evidence="3 4">
    <name type="scientific">Megasphaera paucivorans</name>
    <dbReference type="NCBI Taxonomy" id="349095"/>
    <lineage>
        <taxon>Bacteria</taxon>
        <taxon>Bacillati</taxon>
        <taxon>Bacillota</taxon>
        <taxon>Negativicutes</taxon>
        <taxon>Veillonellales</taxon>
        <taxon>Veillonellaceae</taxon>
        <taxon>Megasphaera</taxon>
    </lineage>
</organism>
<feature type="compositionally biased region" description="Polar residues" evidence="1">
    <location>
        <begin position="380"/>
        <end position="405"/>
    </location>
</feature>
<dbReference type="STRING" id="349095.SAMN05660299_01496"/>
<evidence type="ECO:0000256" key="1">
    <source>
        <dbReference type="SAM" id="MobiDB-lite"/>
    </source>
</evidence>
<evidence type="ECO:0000256" key="2">
    <source>
        <dbReference type="SAM" id="SignalP"/>
    </source>
</evidence>
<proteinExistence type="predicted"/>
<dbReference type="EMBL" id="FNHQ01000013">
    <property type="protein sequence ID" value="SDM76691.1"/>
    <property type="molecule type" value="Genomic_DNA"/>
</dbReference>
<keyword evidence="2" id="KW-0732">Signal</keyword>
<feature type="chain" id="PRO_5011696056" evidence="2">
    <location>
        <begin position="24"/>
        <end position="405"/>
    </location>
</feature>
<accession>A0A1G9VXL8</accession>
<gene>
    <name evidence="3" type="ORF">SAMN05660299_01496</name>
</gene>
<feature type="signal peptide" evidence="2">
    <location>
        <begin position="1"/>
        <end position="23"/>
    </location>
</feature>
<dbReference type="Proteomes" id="UP000199309">
    <property type="component" value="Unassembled WGS sequence"/>
</dbReference>
<name>A0A1G9VXL8_9FIRM</name>
<dbReference type="RefSeq" id="WP_091650074.1">
    <property type="nucleotide sequence ID" value="NZ_FNHQ01000013.1"/>
</dbReference>
<evidence type="ECO:0000313" key="4">
    <source>
        <dbReference type="Proteomes" id="UP000199309"/>
    </source>
</evidence>
<reference evidence="3 4" key="1">
    <citation type="submission" date="2016-10" db="EMBL/GenBank/DDBJ databases">
        <authorList>
            <person name="de Groot N.N."/>
        </authorList>
    </citation>
    <scope>NUCLEOTIDE SEQUENCE [LARGE SCALE GENOMIC DNA]</scope>
    <source>
        <strain evidence="3 4">DSM 16981</strain>
    </source>
</reference>
<sequence>MLKKKLACMATVMALCGSMLVSAAGYTILEKAQKVESTVYGTVQQGALNDRVSSLDKLINGQSAAGTGSTENRVDTLYKEVYGNPGSDLSMLAAVNMMQWKYGGQISNDSLLSRVSSLEENVNGQVGTGSLSGRIAVLRRSLLGNEKFVSQAVTIPAGMIVKLQNVDALSSKTLKKGDTVRLAALENVMVGSVVAIPSGSQCEGTVTDVRRSGIFGRDGKLVITYGTIKAVDGSAVPLIVGDKAKEQYKQMKIAAGASVAGAVILGPVGLVGGLFVKGSEVNIPAGTTMFTEVKTDTDVMGFTETPMDSSEMKTANMAASGVAVPGVSGTATPADTQTVAIGPNATTPIATPPAADAKMPVGTAQAPTQTVPMTDEKTQEAQTATGDTQDTSNQTTVAITSNGKQ</sequence>